<dbReference type="Gene3D" id="3.40.50.12020">
    <property type="entry name" value="Uncharacterised protein family UPF0261, NN domain"/>
    <property type="match status" value="1"/>
</dbReference>
<keyword evidence="4" id="KW-0547">Nucleotide-binding</keyword>
<dbReference type="Pfam" id="PF06792">
    <property type="entry name" value="UPF0261"/>
    <property type="match status" value="1"/>
</dbReference>
<dbReference type="PIRSF" id="PIRSF033271">
    <property type="entry name" value="UCP033271"/>
    <property type="match status" value="1"/>
</dbReference>
<dbReference type="Proteomes" id="UP001320178">
    <property type="component" value="Unassembled WGS sequence"/>
</dbReference>
<feature type="domain" description="UPF0261" evidence="3">
    <location>
        <begin position="181"/>
        <end position="398"/>
    </location>
</feature>
<protein>
    <recommendedName>
        <fullName evidence="1">UPF0261 protein HOP61_13230</fullName>
    </recommendedName>
</protein>
<evidence type="ECO:0000259" key="3">
    <source>
        <dbReference type="Pfam" id="PF23189"/>
    </source>
</evidence>
<evidence type="ECO:0000259" key="2">
    <source>
        <dbReference type="Pfam" id="PF06792"/>
    </source>
</evidence>
<name>A0AAW4YU87_9GAMM</name>
<evidence type="ECO:0000256" key="1">
    <source>
        <dbReference type="HAMAP-Rule" id="MF_00677"/>
    </source>
</evidence>
<dbReference type="PANTHER" id="PTHR31862:SF1">
    <property type="entry name" value="UPF0261 DOMAIN PROTEIN (AFU_ORTHOLOGUE AFUA_1G10120)"/>
    <property type="match status" value="1"/>
</dbReference>
<dbReference type="HAMAP" id="MF_00677">
    <property type="entry name" value="UPF0261"/>
    <property type="match status" value="1"/>
</dbReference>
<organism evidence="4 5">
    <name type="scientific">Billgrantia desiderata</name>
    <dbReference type="NCBI Taxonomy" id="52021"/>
    <lineage>
        <taxon>Bacteria</taxon>
        <taxon>Pseudomonadati</taxon>
        <taxon>Pseudomonadota</taxon>
        <taxon>Gammaproteobacteria</taxon>
        <taxon>Oceanospirillales</taxon>
        <taxon>Halomonadaceae</taxon>
        <taxon>Billgrantia</taxon>
    </lineage>
</organism>
<accession>A0AAW4YU87</accession>
<comment type="similarity">
    <text evidence="1">Belongs to the UPF0261 family.</text>
</comment>
<dbReference type="NCBIfam" id="NF002673">
    <property type="entry name" value="PRK02399.1-1"/>
    <property type="match status" value="1"/>
</dbReference>
<evidence type="ECO:0000313" key="4">
    <source>
        <dbReference type="EMBL" id="MCE8052267.1"/>
    </source>
</evidence>
<dbReference type="AlphaFoldDB" id="A0AAW4YU87"/>
<reference evidence="4" key="2">
    <citation type="journal article" date="2021" name="Front. Microbiol.">
        <title>Aerobic Denitrification and Heterotrophic Sulfur Oxidation in the Genus Halomonas Revealed by Six Novel Species Characterizations and Genome-Based Analysis.</title>
        <authorList>
            <person name="Wang L."/>
            <person name="Shao Z."/>
        </authorList>
    </citation>
    <scope>NUCLEOTIDE SEQUENCE</scope>
    <source>
        <strain evidence="4">MCCC 1A05776</strain>
    </source>
</reference>
<dbReference type="Pfam" id="PF23189">
    <property type="entry name" value="UPF0261_C"/>
    <property type="match status" value="1"/>
</dbReference>
<dbReference type="GO" id="GO:0005524">
    <property type="term" value="F:ATP binding"/>
    <property type="evidence" value="ECO:0007669"/>
    <property type="project" value="UniProtKB-KW"/>
</dbReference>
<dbReference type="InterPro" id="IPR008322">
    <property type="entry name" value="UPF0261"/>
</dbReference>
<dbReference type="Gene3D" id="3.40.50.12030">
    <property type="entry name" value="Uncharacterised protein family UPF0261, NC domain"/>
    <property type="match status" value="1"/>
</dbReference>
<dbReference type="InterPro" id="IPR056778">
    <property type="entry name" value="UPF0261_C"/>
</dbReference>
<dbReference type="PANTHER" id="PTHR31862">
    <property type="entry name" value="UPF0261 DOMAIN PROTEIN (AFU_ORTHOLOGUE AFUA_1G10120)"/>
    <property type="match status" value="1"/>
</dbReference>
<dbReference type="NCBIfam" id="NF002674">
    <property type="entry name" value="PRK02399.1-2"/>
    <property type="match status" value="1"/>
</dbReference>
<keyword evidence="4" id="KW-0067">ATP-binding</keyword>
<dbReference type="CDD" id="cd15488">
    <property type="entry name" value="Tm-1-like"/>
    <property type="match status" value="1"/>
</dbReference>
<gene>
    <name evidence="4" type="ORF">HOP61_13230</name>
</gene>
<sequence>MAKQAFVIGTCDTKAEELRYLRELLRSAGIDALIVDVGTSGDAAPDADISASQVAACHPQGSRAVFVDDRGKAVANMAEALRQLLAGRDDVAGVIGIGGSGGTALITPAMRDLDIGVPKVMVSTIASGNVAPYVGASDIAMIYSVTDVAGLNRISRRVLGNAAHALLGMLARQVPEAADDKPAIGLSMFGVTTACVNGITDALAADYDCLVFHATGTGGISMEKLATSGMLKGLLDITTTEICDLLMGGIFSAGDTRLDVLAHTELPYVGSCGALDMVNFAGRETLPAYYRQRLVYEHNPQITLMRTTAEENAWMGQWIGEKLNRSRGPVRFLLPEGGVSALDAPGQPFHDPAADAALFAALEATVRQTSERRLIRYPWHINDPEFAAAAVAEFHALMGTGQPR</sequence>
<reference evidence="4" key="1">
    <citation type="submission" date="2020-05" db="EMBL/GenBank/DDBJ databases">
        <authorList>
            <person name="Wang L."/>
            <person name="Shao Z."/>
        </authorList>
    </citation>
    <scope>NUCLEOTIDE SEQUENCE</scope>
    <source>
        <strain evidence="4">MCCC 1A05776</strain>
    </source>
</reference>
<proteinExistence type="inferred from homology"/>
<dbReference type="RefSeq" id="WP_086510666.1">
    <property type="nucleotide sequence ID" value="NZ_JABFTS010000004.1"/>
</dbReference>
<dbReference type="EMBL" id="JABFTS010000004">
    <property type="protein sequence ID" value="MCE8052267.1"/>
    <property type="molecule type" value="Genomic_DNA"/>
</dbReference>
<feature type="domain" description="UPF0261" evidence="2">
    <location>
        <begin position="4"/>
        <end position="172"/>
    </location>
</feature>
<comment type="caution">
    <text evidence="4">The sequence shown here is derived from an EMBL/GenBank/DDBJ whole genome shotgun (WGS) entry which is preliminary data.</text>
</comment>
<dbReference type="InterPro" id="IPR051353">
    <property type="entry name" value="Tobamovirus_resist_UPF0261"/>
</dbReference>
<dbReference type="InterPro" id="IPR044122">
    <property type="entry name" value="UPF0261_N"/>
</dbReference>
<evidence type="ECO:0000313" key="5">
    <source>
        <dbReference type="Proteomes" id="UP001320178"/>
    </source>
</evidence>